<sequence>MNATGLVDQLGLESIMAPIADETDDMLPRQALLWIDTVGVYLLCFEPMVTFGGPPAGSAEVTIMANLSRRHFTITRNGDGYVLEPHGPVTVDNRELDGPVDLSTDRAISCGRANSSPVKLKFSQPTSLSNSARLNITSDHQTPRRVDGIVLFAETCLLGPGADNHIVCKGWDDSVVLFRRNDQIHVKSRSPLVINDEQLSRDRAYQFGEVVCGPEIRFRLEAI</sequence>
<name>A0A517T4Q5_9PLAN</name>
<proteinExistence type="predicted"/>
<organism evidence="1 2">
    <name type="scientific">Calycomorphotria hydatis</name>
    <dbReference type="NCBI Taxonomy" id="2528027"/>
    <lineage>
        <taxon>Bacteria</taxon>
        <taxon>Pseudomonadati</taxon>
        <taxon>Planctomycetota</taxon>
        <taxon>Planctomycetia</taxon>
        <taxon>Planctomycetales</taxon>
        <taxon>Planctomycetaceae</taxon>
        <taxon>Calycomorphotria</taxon>
    </lineage>
</organism>
<keyword evidence="2" id="KW-1185">Reference proteome</keyword>
<dbReference type="EMBL" id="CP036316">
    <property type="protein sequence ID" value="QDT63355.1"/>
    <property type="molecule type" value="Genomic_DNA"/>
</dbReference>
<evidence type="ECO:0000313" key="2">
    <source>
        <dbReference type="Proteomes" id="UP000319976"/>
    </source>
</evidence>
<evidence type="ECO:0008006" key="3">
    <source>
        <dbReference type="Google" id="ProtNLM"/>
    </source>
</evidence>
<protein>
    <recommendedName>
        <fullName evidence="3">FHA domain-containing protein</fullName>
    </recommendedName>
</protein>
<gene>
    <name evidence="1" type="ORF">V22_05760</name>
</gene>
<reference evidence="1 2" key="1">
    <citation type="submission" date="2019-02" db="EMBL/GenBank/DDBJ databases">
        <title>Deep-cultivation of Planctomycetes and their phenomic and genomic characterization uncovers novel biology.</title>
        <authorList>
            <person name="Wiegand S."/>
            <person name="Jogler M."/>
            <person name="Boedeker C."/>
            <person name="Pinto D."/>
            <person name="Vollmers J."/>
            <person name="Rivas-Marin E."/>
            <person name="Kohn T."/>
            <person name="Peeters S.H."/>
            <person name="Heuer A."/>
            <person name="Rast P."/>
            <person name="Oberbeckmann S."/>
            <person name="Bunk B."/>
            <person name="Jeske O."/>
            <person name="Meyerdierks A."/>
            <person name="Storesund J.E."/>
            <person name="Kallscheuer N."/>
            <person name="Luecker S."/>
            <person name="Lage O.M."/>
            <person name="Pohl T."/>
            <person name="Merkel B.J."/>
            <person name="Hornburger P."/>
            <person name="Mueller R.-W."/>
            <person name="Bruemmer F."/>
            <person name="Labrenz M."/>
            <person name="Spormann A.M."/>
            <person name="Op den Camp H."/>
            <person name="Overmann J."/>
            <person name="Amann R."/>
            <person name="Jetten M.S.M."/>
            <person name="Mascher T."/>
            <person name="Medema M.H."/>
            <person name="Devos D.P."/>
            <person name="Kaster A.-K."/>
            <person name="Ovreas L."/>
            <person name="Rohde M."/>
            <person name="Galperin M.Y."/>
            <person name="Jogler C."/>
        </authorList>
    </citation>
    <scope>NUCLEOTIDE SEQUENCE [LARGE SCALE GENOMIC DNA]</scope>
    <source>
        <strain evidence="1 2">V22</strain>
    </source>
</reference>
<dbReference type="KEGG" id="chya:V22_05760"/>
<dbReference type="AlphaFoldDB" id="A0A517T4Q5"/>
<evidence type="ECO:0000313" key="1">
    <source>
        <dbReference type="EMBL" id="QDT63355.1"/>
    </source>
</evidence>
<dbReference type="Proteomes" id="UP000319976">
    <property type="component" value="Chromosome"/>
</dbReference>
<accession>A0A517T4Q5</accession>